<accession>A0A5C5WHJ4</accession>
<sequence length="87" mass="9775" precursor="true">MVVHYSVTLAWFFLHSVGQAAFNNPYIAQKDVTYQIDWCAYLWREMSGMAIFGIACAAVYGLVCYTALHADRTVPIRQPQNEAKANG</sequence>
<dbReference type="EMBL" id="SJPK01000051">
    <property type="protein sequence ID" value="TWT50130.1"/>
    <property type="molecule type" value="Genomic_DNA"/>
</dbReference>
<organism evidence="3 4">
    <name type="scientific">Allorhodopirellula solitaria</name>
    <dbReference type="NCBI Taxonomy" id="2527987"/>
    <lineage>
        <taxon>Bacteria</taxon>
        <taxon>Pseudomonadati</taxon>
        <taxon>Planctomycetota</taxon>
        <taxon>Planctomycetia</taxon>
        <taxon>Pirellulales</taxon>
        <taxon>Pirellulaceae</taxon>
        <taxon>Allorhodopirellula</taxon>
    </lineage>
</organism>
<dbReference type="Proteomes" id="UP000318053">
    <property type="component" value="Unassembled WGS sequence"/>
</dbReference>
<keyword evidence="1" id="KW-1133">Transmembrane helix</keyword>
<reference evidence="3 4" key="1">
    <citation type="submission" date="2019-02" db="EMBL/GenBank/DDBJ databases">
        <title>Deep-cultivation of Planctomycetes and their phenomic and genomic characterization uncovers novel biology.</title>
        <authorList>
            <person name="Wiegand S."/>
            <person name="Jogler M."/>
            <person name="Boedeker C."/>
            <person name="Pinto D."/>
            <person name="Vollmers J."/>
            <person name="Rivas-Marin E."/>
            <person name="Kohn T."/>
            <person name="Peeters S.H."/>
            <person name="Heuer A."/>
            <person name="Rast P."/>
            <person name="Oberbeckmann S."/>
            <person name="Bunk B."/>
            <person name="Jeske O."/>
            <person name="Meyerdierks A."/>
            <person name="Storesund J.E."/>
            <person name="Kallscheuer N."/>
            <person name="Luecker S."/>
            <person name="Lage O.M."/>
            <person name="Pohl T."/>
            <person name="Merkel B.J."/>
            <person name="Hornburger P."/>
            <person name="Mueller R.-W."/>
            <person name="Bruemmer F."/>
            <person name="Labrenz M."/>
            <person name="Spormann A.M."/>
            <person name="Op Den Camp H."/>
            <person name="Overmann J."/>
            <person name="Amann R."/>
            <person name="Jetten M.S.M."/>
            <person name="Mascher T."/>
            <person name="Medema M.H."/>
            <person name="Devos D.P."/>
            <person name="Kaster A.-K."/>
            <person name="Ovreas L."/>
            <person name="Rohde M."/>
            <person name="Galperin M.Y."/>
            <person name="Jogler C."/>
        </authorList>
    </citation>
    <scope>NUCLEOTIDE SEQUENCE [LARGE SCALE GENOMIC DNA]</scope>
    <source>
        <strain evidence="3 4">CA85</strain>
    </source>
</reference>
<protein>
    <submittedName>
        <fullName evidence="3">Uncharacterized protein</fullName>
    </submittedName>
</protein>
<gene>
    <name evidence="3" type="ORF">CA85_52640</name>
</gene>
<comment type="caution">
    <text evidence="3">The sequence shown here is derived from an EMBL/GenBank/DDBJ whole genome shotgun (WGS) entry which is preliminary data.</text>
</comment>
<keyword evidence="1" id="KW-0812">Transmembrane</keyword>
<evidence type="ECO:0000313" key="3">
    <source>
        <dbReference type="EMBL" id="TWT50130.1"/>
    </source>
</evidence>
<keyword evidence="4" id="KW-1185">Reference proteome</keyword>
<keyword evidence="2" id="KW-0732">Signal</keyword>
<proteinExistence type="predicted"/>
<feature type="signal peptide" evidence="2">
    <location>
        <begin position="1"/>
        <end position="20"/>
    </location>
</feature>
<name>A0A5C5WHJ4_9BACT</name>
<dbReference type="AlphaFoldDB" id="A0A5C5WHJ4"/>
<feature type="chain" id="PRO_5022859582" evidence="2">
    <location>
        <begin position="21"/>
        <end position="87"/>
    </location>
</feature>
<evidence type="ECO:0000313" key="4">
    <source>
        <dbReference type="Proteomes" id="UP000318053"/>
    </source>
</evidence>
<feature type="transmembrane region" description="Helical" evidence="1">
    <location>
        <begin position="47"/>
        <end position="68"/>
    </location>
</feature>
<keyword evidence="1" id="KW-0472">Membrane</keyword>
<evidence type="ECO:0000256" key="2">
    <source>
        <dbReference type="SAM" id="SignalP"/>
    </source>
</evidence>
<evidence type="ECO:0000256" key="1">
    <source>
        <dbReference type="SAM" id="Phobius"/>
    </source>
</evidence>